<evidence type="ECO:0000313" key="2">
    <source>
        <dbReference type="Proteomes" id="UP001348369"/>
    </source>
</evidence>
<keyword evidence="2" id="KW-1185">Reference proteome</keyword>
<evidence type="ECO:0000313" key="1">
    <source>
        <dbReference type="EMBL" id="WSC02784.1"/>
    </source>
</evidence>
<gene>
    <name evidence="1" type="ORF">OG835_41290</name>
</gene>
<reference evidence="1" key="1">
    <citation type="submission" date="2022-10" db="EMBL/GenBank/DDBJ databases">
        <title>The complete genomes of actinobacterial strains from the NBC collection.</title>
        <authorList>
            <person name="Joergensen T.S."/>
            <person name="Alvarez Arevalo M."/>
            <person name="Sterndorff E.B."/>
            <person name="Faurdal D."/>
            <person name="Vuksanovic O."/>
            <person name="Mourched A.-S."/>
            <person name="Charusanti P."/>
            <person name="Shaw S."/>
            <person name="Blin K."/>
            <person name="Weber T."/>
        </authorList>
    </citation>
    <scope>NUCLEOTIDE SEQUENCE</scope>
    <source>
        <strain evidence="1">NBC 01771</strain>
    </source>
</reference>
<sequence length="71" mass="6963">MTGAGAGFAHHGLLAKEAGRPYDVDADGGVPTPAAVALVLESAKHADRRGARALGRIIGHTGAGAPVGPRA</sequence>
<dbReference type="Proteomes" id="UP001348369">
    <property type="component" value="Chromosome"/>
</dbReference>
<name>A0ACD4ZY06_9ACTN</name>
<dbReference type="EMBL" id="CP109109">
    <property type="protein sequence ID" value="WSC02784.1"/>
    <property type="molecule type" value="Genomic_DNA"/>
</dbReference>
<proteinExistence type="predicted"/>
<organism evidence="1 2">
    <name type="scientific">Streptomyces scopuliridis</name>
    <dbReference type="NCBI Taxonomy" id="452529"/>
    <lineage>
        <taxon>Bacteria</taxon>
        <taxon>Bacillati</taxon>
        <taxon>Actinomycetota</taxon>
        <taxon>Actinomycetes</taxon>
        <taxon>Kitasatosporales</taxon>
        <taxon>Streptomycetaceae</taxon>
        <taxon>Streptomyces</taxon>
    </lineage>
</organism>
<accession>A0ACD4ZY06</accession>
<protein>
    <submittedName>
        <fullName evidence="1">Uncharacterized protein</fullName>
    </submittedName>
</protein>